<name>A0A8S5LGZ8_9CAUD</name>
<evidence type="ECO:0000313" key="2">
    <source>
        <dbReference type="EMBL" id="DAD69218.1"/>
    </source>
</evidence>
<feature type="transmembrane region" description="Helical" evidence="1">
    <location>
        <begin position="20"/>
        <end position="39"/>
    </location>
</feature>
<keyword evidence="1" id="KW-0472">Membrane</keyword>
<keyword evidence="1" id="KW-0812">Transmembrane</keyword>
<protein>
    <recommendedName>
        <fullName evidence="3">DUF2746 domain-containing protein</fullName>
    </recommendedName>
</protein>
<reference evidence="2" key="1">
    <citation type="journal article" date="2021" name="Proc. Natl. Acad. Sci. U.S.A.">
        <title>A Catalog of Tens of Thousands of Viruses from Human Metagenomes Reveals Hidden Associations with Chronic Diseases.</title>
        <authorList>
            <person name="Tisza M.J."/>
            <person name="Buck C.B."/>
        </authorList>
    </citation>
    <scope>NUCLEOTIDE SEQUENCE</scope>
    <source>
        <strain evidence="2">Cte0t5</strain>
    </source>
</reference>
<keyword evidence="1" id="KW-1133">Transmembrane helix</keyword>
<proteinExistence type="predicted"/>
<sequence length="162" mass="18126">MLAAESSPSPIVAVLTSPDVIAAGTALLVALITWLKITINRQQERLEERMTRMSAHVVRAANAAESASEGVHNNHDSNLRDDLDAKFGQVLDGLARLTSSVDDLRESDRQHDARMARLEIQIEGVRNDARTDRSHLYTEVQSLHDRIDRVKTETNPLRQEPR</sequence>
<accession>A0A8S5LGZ8</accession>
<evidence type="ECO:0000256" key="1">
    <source>
        <dbReference type="SAM" id="Phobius"/>
    </source>
</evidence>
<dbReference type="EMBL" id="BK014717">
    <property type="protein sequence ID" value="DAD69218.1"/>
    <property type="molecule type" value="Genomic_DNA"/>
</dbReference>
<organism evidence="2">
    <name type="scientific">Myoviridae sp. cte0t5</name>
    <dbReference type="NCBI Taxonomy" id="2823549"/>
    <lineage>
        <taxon>Viruses</taxon>
        <taxon>Duplodnaviria</taxon>
        <taxon>Heunggongvirae</taxon>
        <taxon>Uroviricota</taxon>
        <taxon>Caudoviricetes</taxon>
    </lineage>
</organism>
<evidence type="ECO:0008006" key="3">
    <source>
        <dbReference type="Google" id="ProtNLM"/>
    </source>
</evidence>